<dbReference type="EMBL" id="ML769766">
    <property type="protein sequence ID" value="KAE9388005.1"/>
    <property type="molecule type" value="Genomic_DNA"/>
</dbReference>
<evidence type="ECO:0000313" key="8">
    <source>
        <dbReference type="EMBL" id="KAE9388005.1"/>
    </source>
</evidence>
<feature type="compositionally biased region" description="Polar residues" evidence="6">
    <location>
        <begin position="1"/>
        <end position="12"/>
    </location>
</feature>
<keyword evidence="9" id="KW-1185">Reference proteome</keyword>
<evidence type="ECO:0000256" key="5">
    <source>
        <dbReference type="ARBA" id="ARBA00023136"/>
    </source>
</evidence>
<evidence type="ECO:0000256" key="2">
    <source>
        <dbReference type="ARBA" id="ARBA00022448"/>
    </source>
</evidence>
<feature type="transmembrane region" description="Helical" evidence="7">
    <location>
        <begin position="197"/>
        <end position="219"/>
    </location>
</feature>
<feature type="transmembrane region" description="Helical" evidence="7">
    <location>
        <begin position="429"/>
        <end position="448"/>
    </location>
</feature>
<protein>
    <submittedName>
        <fullName evidence="8">MFS general substrate transporter</fullName>
    </submittedName>
</protein>
<organism evidence="8 9">
    <name type="scientific">Gymnopus androsaceus JB14</name>
    <dbReference type="NCBI Taxonomy" id="1447944"/>
    <lineage>
        <taxon>Eukaryota</taxon>
        <taxon>Fungi</taxon>
        <taxon>Dikarya</taxon>
        <taxon>Basidiomycota</taxon>
        <taxon>Agaricomycotina</taxon>
        <taxon>Agaricomycetes</taxon>
        <taxon>Agaricomycetidae</taxon>
        <taxon>Agaricales</taxon>
        <taxon>Marasmiineae</taxon>
        <taxon>Omphalotaceae</taxon>
        <taxon>Gymnopus</taxon>
    </lineage>
</organism>
<dbReference type="InterPro" id="IPR036259">
    <property type="entry name" value="MFS_trans_sf"/>
</dbReference>
<comment type="subcellular location">
    <subcellularLocation>
        <location evidence="1">Membrane</location>
        <topology evidence="1">Multi-pass membrane protein</topology>
    </subcellularLocation>
</comment>
<dbReference type="PANTHER" id="PTHR23504:SF15">
    <property type="entry name" value="MAJOR FACILITATOR SUPERFAMILY (MFS) PROFILE DOMAIN-CONTAINING PROTEIN"/>
    <property type="match status" value="1"/>
</dbReference>
<evidence type="ECO:0000256" key="4">
    <source>
        <dbReference type="ARBA" id="ARBA00022989"/>
    </source>
</evidence>
<dbReference type="GO" id="GO:0022857">
    <property type="term" value="F:transmembrane transporter activity"/>
    <property type="evidence" value="ECO:0007669"/>
    <property type="project" value="InterPro"/>
</dbReference>
<dbReference type="AlphaFoldDB" id="A0A6A4GS00"/>
<evidence type="ECO:0000313" key="9">
    <source>
        <dbReference type="Proteomes" id="UP000799118"/>
    </source>
</evidence>
<proteinExistence type="predicted"/>
<dbReference type="InterPro" id="IPR011701">
    <property type="entry name" value="MFS"/>
</dbReference>
<keyword evidence="5 7" id="KW-0472">Membrane</keyword>
<keyword evidence="2" id="KW-0813">Transport</keyword>
<dbReference type="OrthoDB" id="419616at2759"/>
<accession>A0A6A4GS00</accession>
<dbReference type="Proteomes" id="UP000799118">
    <property type="component" value="Unassembled WGS sequence"/>
</dbReference>
<feature type="transmembrane region" description="Helical" evidence="7">
    <location>
        <begin position="71"/>
        <end position="90"/>
    </location>
</feature>
<feature type="transmembrane region" description="Helical" evidence="7">
    <location>
        <begin position="255"/>
        <end position="276"/>
    </location>
</feature>
<feature type="transmembrane region" description="Helical" evidence="7">
    <location>
        <begin position="358"/>
        <end position="385"/>
    </location>
</feature>
<gene>
    <name evidence="8" type="ORF">BT96DRAFT_836855</name>
</gene>
<evidence type="ECO:0000256" key="7">
    <source>
        <dbReference type="SAM" id="Phobius"/>
    </source>
</evidence>
<feature type="transmembrane region" description="Helical" evidence="7">
    <location>
        <begin position="296"/>
        <end position="316"/>
    </location>
</feature>
<dbReference type="SUPFAM" id="SSF103473">
    <property type="entry name" value="MFS general substrate transporter"/>
    <property type="match status" value="1"/>
</dbReference>
<reference evidence="8" key="1">
    <citation type="journal article" date="2019" name="Environ. Microbiol.">
        <title>Fungal ecological strategies reflected in gene transcription - a case study of two litter decomposers.</title>
        <authorList>
            <person name="Barbi F."/>
            <person name="Kohler A."/>
            <person name="Barry K."/>
            <person name="Baskaran P."/>
            <person name="Daum C."/>
            <person name="Fauchery L."/>
            <person name="Ihrmark K."/>
            <person name="Kuo A."/>
            <person name="LaButti K."/>
            <person name="Lipzen A."/>
            <person name="Morin E."/>
            <person name="Grigoriev I.V."/>
            <person name="Henrissat B."/>
            <person name="Lindahl B."/>
            <person name="Martin F."/>
        </authorList>
    </citation>
    <scope>NUCLEOTIDE SEQUENCE</scope>
    <source>
        <strain evidence="8">JB14</strain>
    </source>
</reference>
<feature type="transmembrane region" description="Helical" evidence="7">
    <location>
        <begin position="405"/>
        <end position="423"/>
    </location>
</feature>
<feature type="transmembrane region" description="Helical" evidence="7">
    <location>
        <begin position="328"/>
        <end position="346"/>
    </location>
</feature>
<keyword evidence="3 7" id="KW-0812">Transmembrane</keyword>
<evidence type="ECO:0000256" key="1">
    <source>
        <dbReference type="ARBA" id="ARBA00004141"/>
    </source>
</evidence>
<evidence type="ECO:0000256" key="3">
    <source>
        <dbReference type="ARBA" id="ARBA00022692"/>
    </source>
</evidence>
<dbReference type="Gene3D" id="1.20.1250.20">
    <property type="entry name" value="MFS general substrate transporter like domains"/>
    <property type="match status" value="1"/>
</dbReference>
<name>A0A6A4GS00_9AGAR</name>
<dbReference type="Pfam" id="PF07690">
    <property type="entry name" value="MFS_1"/>
    <property type="match status" value="1"/>
</dbReference>
<keyword evidence="4 7" id="KW-1133">Transmembrane helix</keyword>
<evidence type="ECO:0000256" key="6">
    <source>
        <dbReference type="SAM" id="MobiDB-lite"/>
    </source>
</evidence>
<feature type="transmembrane region" description="Helical" evidence="7">
    <location>
        <begin position="27"/>
        <end position="51"/>
    </location>
</feature>
<dbReference type="PANTHER" id="PTHR23504">
    <property type="entry name" value="MAJOR FACILITATOR SUPERFAMILY DOMAIN-CONTAINING PROTEIN 10"/>
    <property type="match status" value="1"/>
</dbReference>
<sequence length="463" mass="49918">MDDLPSEQTSLLSAHPKSRTRRTPLPWGQLFILFWIQLAEPLTSMVIYPFINKMVSDLPITGGDEAKMGYYAGLIESLFSVAQAMTVLYWSRLSDRIGRKPVILIGLLGLTLSMGLFGVSTTFNRCLSGALNGNTGVIKSMMGEITDDTNVAQAMALMPVVWNTGATVGPVIGGWLSNPHEQFPGIFPGEFWASYPYALPCFVVAIYCAGTLIITIFYLEEVSSLKLHNPANGALESGTTDPHAQLTLYQVLTPYVRIAVINYTILAFLDIALRALQPLFLTASPSAGGLGFSVPAVGTCLAAFFVASGVYQAVAFAPMWEWLGSKKIYVISMGMFVPIFALFPMMRASIGEGSALNAITWVELALQIILYVIMDMGFSSALIYIRASSPNARSLGATNGLAQTAVAIARAIGPVFSTSLFALSMEYNILGGGFVYVVFIAVSVGAVMSAKRMPERPRNDDSE</sequence>
<feature type="region of interest" description="Disordered" evidence="6">
    <location>
        <begin position="1"/>
        <end position="21"/>
    </location>
</feature>
<feature type="transmembrane region" description="Helical" evidence="7">
    <location>
        <begin position="102"/>
        <end position="123"/>
    </location>
</feature>
<dbReference type="GO" id="GO:0016020">
    <property type="term" value="C:membrane"/>
    <property type="evidence" value="ECO:0007669"/>
    <property type="project" value="UniProtKB-SubCell"/>
</dbReference>